<evidence type="ECO:0000313" key="3">
    <source>
        <dbReference type="WBParaSite" id="Pan_g14925.t1"/>
    </source>
</evidence>
<protein>
    <submittedName>
        <fullName evidence="3">Secreted protein</fullName>
    </submittedName>
</protein>
<keyword evidence="2" id="KW-1185">Reference proteome</keyword>
<name>A0A7E4V167_PANRE</name>
<sequence>MLRLFTVSILFILTVFVMAQQDNSNAYPYYGYLGSHPNYLYYNGYSEGTGKGPSTWEQSIIQRLYADQ</sequence>
<reference evidence="2" key="1">
    <citation type="journal article" date="2013" name="Genetics">
        <title>The draft genome and transcriptome of Panagrellus redivivus are shaped by the harsh demands of a free-living lifestyle.</title>
        <authorList>
            <person name="Srinivasan J."/>
            <person name="Dillman A.R."/>
            <person name="Macchietto M.G."/>
            <person name="Heikkinen L."/>
            <person name="Lakso M."/>
            <person name="Fracchia K.M."/>
            <person name="Antoshechkin I."/>
            <person name="Mortazavi A."/>
            <person name="Wong G."/>
            <person name="Sternberg P.W."/>
        </authorList>
    </citation>
    <scope>NUCLEOTIDE SEQUENCE [LARGE SCALE GENOMIC DNA]</scope>
    <source>
        <strain evidence="2">MT8872</strain>
    </source>
</reference>
<evidence type="ECO:0000313" key="2">
    <source>
        <dbReference type="Proteomes" id="UP000492821"/>
    </source>
</evidence>
<accession>A0A7E4V167</accession>
<dbReference type="Proteomes" id="UP000492821">
    <property type="component" value="Unassembled WGS sequence"/>
</dbReference>
<reference evidence="3" key="2">
    <citation type="submission" date="2020-10" db="UniProtKB">
        <authorList>
            <consortium name="WormBaseParasite"/>
        </authorList>
    </citation>
    <scope>IDENTIFICATION</scope>
</reference>
<proteinExistence type="predicted"/>
<feature type="signal peptide" evidence="1">
    <location>
        <begin position="1"/>
        <end position="19"/>
    </location>
</feature>
<dbReference type="WBParaSite" id="Pan_g14925.t1">
    <property type="protein sequence ID" value="Pan_g14925.t1"/>
    <property type="gene ID" value="Pan_g14925"/>
</dbReference>
<keyword evidence="1" id="KW-0732">Signal</keyword>
<organism evidence="2 3">
    <name type="scientific">Panagrellus redivivus</name>
    <name type="common">Microworm</name>
    <dbReference type="NCBI Taxonomy" id="6233"/>
    <lineage>
        <taxon>Eukaryota</taxon>
        <taxon>Metazoa</taxon>
        <taxon>Ecdysozoa</taxon>
        <taxon>Nematoda</taxon>
        <taxon>Chromadorea</taxon>
        <taxon>Rhabditida</taxon>
        <taxon>Tylenchina</taxon>
        <taxon>Panagrolaimomorpha</taxon>
        <taxon>Panagrolaimoidea</taxon>
        <taxon>Panagrolaimidae</taxon>
        <taxon>Panagrellus</taxon>
    </lineage>
</organism>
<dbReference type="AlphaFoldDB" id="A0A7E4V167"/>
<feature type="chain" id="PRO_5028800401" evidence="1">
    <location>
        <begin position="20"/>
        <end position="68"/>
    </location>
</feature>
<evidence type="ECO:0000256" key="1">
    <source>
        <dbReference type="SAM" id="SignalP"/>
    </source>
</evidence>